<dbReference type="InterPro" id="IPR027994">
    <property type="entry name" value="WxL_dom"/>
</dbReference>
<proteinExistence type="predicted"/>
<dbReference type="EMBL" id="NGJU01000019">
    <property type="protein sequence ID" value="RST93204.1"/>
    <property type="molecule type" value="Genomic_DNA"/>
</dbReference>
<evidence type="ECO:0000259" key="3">
    <source>
        <dbReference type="Pfam" id="PF13731"/>
    </source>
</evidence>
<protein>
    <recommendedName>
        <fullName evidence="6">WxL domain-containing protein</fullName>
    </recommendedName>
</protein>
<evidence type="ECO:0000256" key="1">
    <source>
        <dbReference type="ARBA" id="ARBA00022737"/>
    </source>
</evidence>
<reference evidence="4 5" key="1">
    <citation type="submission" date="2017-05" db="EMBL/GenBank/DDBJ databases">
        <title>Vagococcus spp. assemblies.</title>
        <authorList>
            <person name="Gulvik C.A."/>
        </authorList>
    </citation>
    <scope>NUCLEOTIDE SEQUENCE [LARGE SCALE GENOMIC DNA]</scope>
    <source>
        <strain evidence="4 5">NCFB 2777</strain>
    </source>
</reference>
<dbReference type="Pfam" id="PF06458">
    <property type="entry name" value="MucBP"/>
    <property type="match status" value="1"/>
</dbReference>
<evidence type="ECO:0000313" key="5">
    <source>
        <dbReference type="Proteomes" id="UP000287239"/>
    </source>
</evidence>
<dbReference type="GeneID" id="98569078"/>
<accession>A0A429ZHY6</accession>
<dbReference type="Gene3D" id="3.10.20.320">
    <property type="entry name" value="Putative peptidoglycan bound protein (lpxtg motif)"/>
    <property type="match status" value="1"/>
</dbReference>
<dbReference type="AlphaFoldDB" id="A0A429ZHY6"/>
<evidence type="ECO:0008006" key="6">
    <source>
        <dbReference type="Google" id="ProtNLM"/>
    </source>
</evidence>
<dbReference type="InterPro" id="IPR009459">
    <property type="entry name" value="MucBP_dom"/>
</dbReference>
<dbReference type="Pfam" id="PF13731">
    <property type="entry name" value="WxL"/>
    <property type="match status" value="1"/>
</dbReference>
<comment type="caution">
    <text evidence="4">The sequence shown here is derived from an EMBL/GenBank/DDBJ whole genome shotgun (WGS) entry which is preliminary data.</text>
</comment>
<keyword evidence="5" id="KW-1185">Reference proteome</keyword>
<name>A0A429ZHY6_9ENTE</name>
<feature type="domain" description="MucBP" evidence="2">
    <location>
        <begin position="444"/>
        <end position="505"/>
    </location>
</feature>
<dbReference type="RefSeq" id="WP_126781456.1">
    <property type="nucleotide sequence ID" value="NZ_NGJU01000019.1"/>
</dbReference>
<dbReference type="OrthoDB" id="2193590at2"/>
<dbReference type="Proteomes" id="UP000287239">
    <property type="component" value="Unassembled WGS sequence"/>
</dbReference>
<gene>
    <name evidence="4" type="ORF">CBF35_12080</name>
</gene>
<feature type="domain" description="WxL" evidence="3">
    <location>
        <begin position="656"/>
        <end position="801"/>
    </location>
</feature>
<evidence type="ECO:0000313" key="4">
    <source>
        <dbReference type="EMBL" id="RST93204.1"/>
    </source>
</evidence>
<sequence length="803" mass="87680">MIKGISKKKYWAVIVIALFLAITVNFSGSQVKAEEISNISDEAGDFSNSGEIGPMLLPEVGKWEASGKLRFGITNPGVPNVRFGRTIDHIYGIVGTGNLTTTPGFQFIDPKNPDDPVSIFFENGEKGTVDGFPAIIAKAKSTATVGSSEINAKIEMVSIKPGVVQHRYTLTNASKGIFNQADFYPYKVVDTKLADNDQVPIKSLGEGRGVSIESEGYFLSYLMKGDGRATSYKGISYDLSPKMVFLNLASPDKSQLLAPEGLTLFKNGDTAIYQIWPREKLGIGESVTVIYDVTIEMIDQLKIEKTGQNLTNSEMNTVGDNYEYAVELTTKKDPFTKIKLEDTLPKGLAKPSKIGLKDDATGEIKDYDVSKVYSDLTRKITISNIDIPKNSGKTLIYETVIEADAKGQTLTNKASASGKDKEGTAYTETTEYDIYVEEAVLGRVLVNYVDLEGTELADQDILAGEVETPYPKIEPKEIPGYVLVETEGPVEGDYQIEDQQVTFTYLEVSKGFELKHEGTNSNGKKLSEGIKVKQGEELTYTLSLNSLDSINEVQGNYAKANFALKLPEELENISNIQVLDNEGKVIGQGAYDEVSKMITGDLTAKDVAIQKTVNLTYQTTVKKETEVGAIIKSSGRVNSEVTLGEESLVIKELTSNELANEIEAGMLEFISAPTTLDFGKDLLISHKAETYGVNELEGEALIVQDNRSPGNSWEVTAAIITELTSSLGVLDESLYYANGQTDLKLTKDEQVVEARTTEDGNAVNLSEGWNETKGIRLKVKAGQAKAASYTGEIRWTLRNVPNK</sequence>
<organism evidence="4 5">
    <name type="scientific">Vagococcus salmoninarum</name>
    <dbReference type="NCBI Taxonomy" id="2739"/>
    <lineage>
        <taxon>Bacteria</taxon>
        <taxon>Bacillati</taxon>
        <taxon>Bacillota</taxon>
        <taxon>Bacilli</taxon>
        <taxon>Lactobacillales</taxon>
        <taxon>Enterococcaceae</taxon>
        <taxon>Vagococcus</taxon>
    </lineage>
</organism>
<evidence type="ECO:0000259" key="2">
    <source>
        <dbReference type="Pfam" id="PF06458"/>
    </source>
</evidence>
<keyword evidence="1" id="KW-0677">Repeat</keyword>